<dbReference type="AlphaFoldDB" id="A0AAE3VGT7"/>
<evidence type="ECO:0000259" key="4">
    <source>
        <dbReference type="Pfam" id="PF07804"/>
    </source>
</evidence>
<dbReference type="Gene3D" id="1.10.1070.20">
    <property type="match status" value="1"/>
</dbReference>
<comment type="caution">
    <text evidence="6">The sequence shown here is derived from an EMBL/GenBank/DDBJ whole genome shotgun (WGS) entry which is preliminary data.</text>
</comment>
<protein>
    <submittedName>
        <fullName evidence="6">Serine/threonine-protein kinase HipA</fullName>
        <ecNumber evidence="6">2.7.11.1</ecNumber>
    </submittedName>
</protein>
<keyword evidence="3 6" id="KW-0418">Kinase</keyword>
<evidence type="ECO:0000256" key="1">
    <source>
        <dbReference type="ARBA" id="ARBA00010164"/>
    </source>
</evidence>
<dbReference type="GO" id="GO:0004674">
    <property type="term" value="F:protein serine/threonine kinase activity"/>
    <property type="evidence" value="ECO:0007669"/>
    <property type="project" value="UniProtKB-EC"/>
</dbReference>
<dbReference type="EC" id="2.7.11.1" evidence="6"/>
<dbReference type="Pfam" id="PF07804">
    <property type="entry name" value="HipA_C"/>
    <property type="match status" value="1"/>
</dbReference>
<reference evidence="6" key="1">
    <citation type="submission" date="2023-07" db="EMBL/GenBank/DDBJ databases">
        <title>Genomic Encyclopedia of Type Strains, Phase IV (KMG-IV): sequencing the most valuable type-strain genomes for metagenomic binning, comparative biology and taxonomic classification.</title>
        <authorList>
            <person name="Goeker M."/>
        </authorList>
    </citation>
    <scope>NUCLEOTIDE SEQUENCE</scope>
    <source>
        <strain evidence="6">DSM 24202</strain>
    </source>
</reference>
<evidence type="ECO:0000313" key="6">
    <source>
        <dbReference type="EMBL" id="MDQ0290279.1"/>
    </source>
</evidence>
<evidence type="ECO:0000256" key="3">
    <source>
        <dbReference type="ARBA" id="ARBA00022777"/>
    </source>
</evidence>
<organism evidence="6 7">
    <name type="scientific">Oligosphaera ethanolica</name>
    <dbReference type="NCBI Taxonomy" id="760260"/>
    <lineage>
        <taxon>Bacteria</taxon>
        <taxon>Pseudomonadati</taxon>
        <taxon>Lentisphaerota</taxon>
        <taxon>Oligosphaeria</taxon>
        <taxon>Oligosphaerales</taxon>
        <taxon>Oligosphaeraceae</taxon>
        <taxon>Oligosphaera</taxon>
    </lineage>
</organism>
<dbReference type="InterPro" id="IPR052028">
    <property type="entry name" value="HipA_Ser/Thr_kinase"/>
</dbReference>
<dbReference type="EMBL" id="JAUSVL010000001">
    <property type="protein sequence ID" value="MDQ0290279.1"/>
    <property type="molecule type" value="Genomic_DNA"/>
</dbReference>
<accession>A0AAE3VGT7</accession>
<sequence>MKLNVFLHAYGRRCQVGLLYEENSRIFFEYAPDFLASGIELSPFKLPLRPGVFEDGKYTFDGLYGLFNDSLPDGWGCLLLDRKLRKQGMRYDAITPLHRLSLIGHNPMGALEYEPADAGDDTILPVELDSLSGEVENILDGKDSEVLDELLKLNGSSGGARPKITAYVSQDRKHIIHGGAVCPSGFTPWIIKFTEKRDGNGFGELEYRYSLAAKMAGIVMPATHLFPSRLGKGYFGVERFDRTPEGKVHVHTACGLLHASHRYSCLDYENLLKLTTILVKDRPQVEQMVLRMIFNVKSGNRDDHSKNFSFLLDDKSHWQLAPAYDLTPSAGINGEQTAMVNGKGRGITDADLIVAAQTADIVAKELRLMLDRVNAAIAHYRLC</sequence>
<comment type="similarity">
    <text evidence="1">Belongs to the HipA Ser/Thr kinase family.</text>
</comment>
<dbReference type="InterPro" id="IPR012893">
    <property type="entry name" value="HipA-like_C"/>
</dbReference>
<dbReference type="RefSeq" id="WP_307261713.1">
    <property type="nucleotide sequence ID" value="NZ_JAUSVL010000001.1"/>
</dbReference>
<evidence type="ECO:0000256" key="2">
    <source>
        <dbReference type="ARBA" id="ARBA00022679"/>
    </source>
</evidence>
<keyword evidence="7" id="KW-1185">Reference proteome</keyword>
<dbReference type="GO" id="GO:0005829">
    <property type="term" value="C:cytosol"/>
    <property type="evidence" value="ECO:0007669"/>
    <property type="project" value="TreeGrafter"/>
</dbReference>
<evidence type="ECO:0000313" key="7">
    <source>
        <dbReference type="Proteomes" id="UP001238163"/>
    </source>
</evidence>
<gene>
    <name evidence="6" type="ORF">J3R75_002386</name>
</gene>
<name>A0AAE3VGT7_9BACT</name>
<evidence type="ECO:0000259" key="5">
    <source>
        <dbReference type="Pfam" id="PF13657"/>
    </source>
</evidence>
<dbReference type="PANTHER" id="PTHR37419:SF8">
    <property type="entry name" value="TOXIN YJJJ"/>
    <property type="match status" value="1"/>
</dbReference>
<feature type="domain" description="HipA N-terminal subdomain 1" evidence="5">
    <location>
        <begin position="13"/>
        <end position="113"/>
    </location>
</feature>
<feature type="domain" description="HipA-like C-terminal" evidence="4">
    <location>
        <begin position="156"/>
        <end position="376"/>
    </location>
</feature>
<dbReference type="Pfam" id="PF13657">
    <property type="entry name" value="Couple_hipA"/>
    <property type="match status" value="1"/>
</dbReference>
<keyword evidence="2 6" id="KW-0808">Transferase</keyword>
<dbReference type="Proteomes" id="UP001238163">
    <property type="component" value="Unassembled WGS sequence"/>
</dbReference>
<proteinExistence type="inferred from homology"/>
<dbReference type="InterPro" id="IPR017508">
    <property type="entry name" value="HipA_N1"/>
</dbReference>
<dbReference type="PANTHER" id="PTHR37419">
    <property type="entry name" value="SERINE/THREONINE-PROTEIN KINASE TOXIN HIPA"/>
    <property type="match status" value="1"/>
</dbReference>